<dbReference type="Pfam" id="PF11751">
    <property type="entry name" value="PorP_SprF"/>
    <property type="match status" value="1"/>
</dbReference>
<dbReference type="EMBL" id="RCNR01000048">
    <property type="protein sequence ID" value="MUH37680.1"/>
    <property type="molecule type" value="Genomic_DNA"/>
</dbReference>
<feature type="signal peptide" evidence="1">
    <location>
        <begin position="1"/>
        <end position="21"/>
    </location>
</feature>
<feature type="chain" id="PRO_5031457710" evidence="1">
    <location>
        <begin position="22"/>
        <end position="301"/>
    </location>
</feature>
<dbReference type="RefSeq" id="WP_155600915.1">
    <property type="nucleotide sequence ID" value="NZ_RCNR01000048.1"/>
</dbReference>
<evidence type="ECO:0000256" key="1">
    <source>
        <dbReference type="SAM" id="SignalP"/>
    </source>
</evidence>
<gene>
    <name evidence="2" type="ORF">D9O36_17660</name>
</gene>
<comment type="caution">
    <text evidence="2">The sequence shown here is derived from an EMBL/GenBank/DDBJ whole genome shotgun (WGS) entry which is preliminary data.</text>
</comment>
<dbReference type="Proteomes" id="UP000540519">
    <property type="component" value="Unassembled WGS sequence"/>
</dbReference>
<sequence length="301" mass="33790">MTALRNHLAILAVCCAFFTNAQQLPQFTQYVYNTMSINPAYAGSRQTLNATALHRNQWAGIEGNPTTSTLSVHTPIRFSNVGVGLSYINDQLGFEKTNYIYADISYTVPLSRDVNMALGLKGGVTNYKLETPDETDPFFFDGFSKWNPNMGAGIYVSSNKWYLGVSTPRILNTDLNNGEFVALERNSYYAIGGYVFDIGETTKFKPTAILKYTNGAPASYDVTANFLFYEKFWIGASYRFNDSDSFGVLMDYAISDSFRIGYAYDLPTSTFRPYSGGTHEVILIYELFNRGLKAMKSPRYF</sequence>
<dbReference type="InterPro" id="IPR019861">
    <property type="entry name" value="PorP/SprF_Bacteroidetes"/>
</dbReference>
<proteinExistence type="predicted"/>
<reference evidence="2 3" key="1">
    <citation type="journal article" date="2019" name="Mar. Drugs">
        <title>Comparative Genomics and CAZyme Genome Repertoires of Marine Zobellia amurskyensis KMM 3526(T) and Zobellia laminariae KMM 3676(T).</title>
        <authorList>
            <person name="Chernysheva N."/>
            <person name="Bystritskaya E."/>
            <person name="Stenkova A."/>
            <person name="Golovkin I."/>
            <person name="Nedashkovskaya O."/>
            <person name="Isaeva M."/>
        </authorList>
    </citation>
    <scope>NUCLEOTIDE SEQUENCE [LARGE SCALE GENOMIC DNA]</scope>
    <source>
        <strain evidence="2 3">KMM 3526</strain>
    </source>
</reference>
<protein>
    <submittedName>
        <fullName evidence="2">Type IX secretion system membrane protein PorP/SprF</fullName>
    </submittedName>
</protein>
<organism evidence="2 3">
    <name type="scientific">Zobellia amurskyensis</name>
    <dbReference type="NCBI Taxonomy" id="248905"/>
    <lineage>
        <taxon>Bacteria</taxon>
        <taxon>Pseudomonadati</taxon>
        <taxon>Bacteroidota</taxon>
        <taxon>Flavobacteriia</taxon>
        <taxon>Flavobacteriales</taxon>
        <taxon>Flavobacteriaceae</taxon>
        <taxon>Zobellia</taxon>
    </lineage>
</organism>
<dbReference type="NCBIfam" id="TIGR03519">
    <property type="entry name" value="T9SS_PorP_fam"/>
    <property type="match status" value="1"/>
</dbReference>
<evidence type="ECO:0000313" key="2">
    <source>
        <dbReference type="EMBL" id="MUH37680.1"/>
    </source>
</evidence>
<dbReference type="AlphaFoldDB" id="A0A7X2ZWF8"/>
<accession>A0A7X2ZWF8</accession>
<name>A0A7X2ZWF8_9FLAO</name>
<evidence type="ECO:0000313" key="3">
    <source>
        <dbReference type="Proteomes" id="UP000540519"/>
    </source>
</evidence>
<dbReference type="OrthoDB" id="1114455at2"/>
<keyword evidence="1" id="KW-0732">Signal</keyword>
<keyword evidence="3" id="KW-1185">Reference proteome</keyword>